<name>A0A0D9QH19_PLAFR</name>
<dbReference type="EMBL" id="KQ001695">
    <property type="protein sequence ID" value="KJP86370.1"/>
    <property type="molecule type" value="Genomic_DNA"/>
</dbReference>
<dbReference type="AlphaFoldDB" id="A0A0D9QH19"/>
<dbReference type="Proteomes" id="UP000054561">
    <property type="component" value="Unassembled WGS sequence"/>
</dbReference>
<evidence type="ECO:0000256" key="1">
    <source>
        <dbReference type="SAM" id="Phobius"/>
    </source>
</evidence>
<sequence length="75" mass="8797">MIVKKNRKTLTHYTWLALLIVPSLYFKNLLFDNHFSLTFDKFKKKIYSISPVNHMSLPNSDADFMSDYIIPDNVG</sequence>
<dbReference type="OMA" id="HYTWLAL"/>
<reference evidence="2 3" key="1">
    <citation type="submission" date="2014-03" db="EMBL/GenBank/DDBJ databases">
        <title>The Genome Sequence of Plasmodium fragile nilgiri.</title>
        <authorList>
            <consortium name="The Broad Institute Genomics Platform"/>
            <consortium name="The Broad Institute Genome Sequencing Center for Infectious Disease"/>
            <person name="Neafsey D."/>
            <person name="Duraisingh M."/>
            <person name="Young S.K."/>
            <person name="Zeng Q."/>
            <person name="Gargeya S."/>
            <person name="Abouelleil A."/>
            <person name="Alvarado L."/>
            <person name="Chapman S.B."/>
            <person name="Gainer-Dewar J."/>
            <person name="Goldberg J."/>
            <person name="Griggs A."/>
            <person name="Gujja S."/>
            <person name="Hansen M."/>
            <person name="Howarth C."/>
            <person name="Imamovic A."/>
            <person name="Larimer J."/>
            <person name="Pearson M."/>
            <person name="Poon T.W."/>
            <person name="Priest M."/>
            <person name="Roberts A."/>
            <person name="Saif S."/>
            <person name="Shea T."/>
            <person name="Sykes S."/>
            <person name="Wortman J."/>
            <person name="Nusbaum C."/>
            <person name="Birren B."/>
        </authorList>
    </citation>
    <scope>NUCLEOTIDE SEQUENCE [LARGE SCALE GENOMIC DNA]</scope>
    <source>
        <strain evidence="3">nilgiri</strain>
    </source>
</reference>
<protein>
    <submittedName>
        <fullName evidence="2">Uncharacterized protein</fullName>
    </submittedName>
</protein>
<keyword evidence="3" id="KW-1185">Reference proteome</keyword>
<keyword evidence="1" id="KW-0472">Membrane</keyword>
<gene>
    <name evidence="2" type="ORF">AK88_04003</name>
</gene>
<dbReference type="VEuPathDB" id="PlasmoDB:AK88_04003"/>
<keyword evidence="1" id="KW-0812">Transmembrane</keyword>
<evidence type="ECO:0000313" key="2">
    <source>
        <dbReference type="EMBL" id="KJP86370.1"/>
    </source>
</evidence>
<dbReference type="OrthoDB" id="391977at2759"/>
<evidence type="ECO:0000313" key="3">
    <source>
        <dbReference type="Proteomes" id="UP000054561"/>
    </source>
</evidence>
<keyword evidence="1" id="KW-1133">Transmembrane helix</keyword>
<proteinExistence type="predicted"/>
<feature type="transmembrane region" description="Helical" evidence="1">
    <location>
        <begin position="12"/>
        <end position="31"/>
    </location>
</feature>
<accession>A0A0D9QH19</accession>
<organism evidence="2 3">
    <name type="scientific">Plasmodium fragile</name>
    <dbReference type="NCBI Taxonomy" id="5857"/>
    <lineage>
        <taxon>Eukaryota</taxon>
        <taxon>Sar</taxon>
        <taxon>Alveolata</taxon>
        <taxon>Apicomplexa</taxon>
        <taxon>Aconoidasida</taxon>
        <taxon>Haemosporida</taxon>
        <taxon>Plasmodiidae</taxon>
        <taxon>Plasmodium</taxon>
        <taxon>Plasmodium (Plasmodium)</taxon>
    </lineage>
</organism>
<dbReference type="GeneID" id="24269317"/>
<dbReference type="RefSeq" id="XP_012337036.1">
    <property type="nucleotide sequence ID" value="XM_012481613.1"/>
</dbReference>